<feature type="transmembrane region" description="Helical" evidence="16">
    <location>
        <begin position="101"/>
        <end position="121"/>
    </location>
</feature>
<feature type="transmembrane region" description="Helical" evidence="16">
    <location>
        <begin position="239"/>
        <end position="257"/>
    </location>
</feature>
<comment type="catalytic activity">
    <reaction evidence="15">
        <text>[GlcNAc-(1-&gt;4)-Mur2Ac(oyl-L-Ala-gamma-D-Glu-L-Lys-D-Ala-D-Ala)](n)-di-trans,octa-cis-undecaprenyl diphosphate + beta-D-GlcNAc-(1-&gt;4)-Mur2Ac(oyl-L-Ala-gamma-D-Glu-L-Lys-D-Ala-D-Ala)-di-trans,octa-cis-undecaprenyl diphosphate = [GlcNAc-(1-&gt;4)-Mur2Ac(oyl-L-Ala-gamma-D-Glu-L-Lys-D-Ala-D-Ala)](n+1)-di-trans,octa-cis-undecaprenyl diphosphate + di-trans,octa-cis-undecaprenyl diphosphate + H(+)</text>
        <dbReference type="Rhea" id="RHEA:23708"/>
        <dbReference type="Rhea" id="RHEA-COMP:9602"/>
        <dbReference type="Rhea" id="RHEA-COMP:9603"/>
        <dbReference type="ChEBI" id="CHEBI:15378"/>
        <dbReference type="ChEBI" id="CHEBI:58405"/>
        <dbReference type="ChEBI" id="CHEBI:60033"/>
        <dbReference type="ChEBI" id="CHEBI:78435"/>
        <dbReference type="EC" id="2.4.99.28"/>
    </reaction>
</comment>
<evidence type="ECO:0000313" key="18">
    <source>
        <dbReference type="Proteomes" id="UP001059295"/>
    </source>
</evidence>
<dbReference type="InterPro" id="IPR001182">
    <property type="entry name" value="FtsW/RodA"/>
</dbReference>
<protein>
    <recommendedName>
        <fullName evidence="12">Probable peptidoglycan glycosyltransferase FtsW</fullName>
        <ecNumber evidence="14">2.4.99.28</ecNumber>
    </recommendedName>
    <alternativeName>
        <fullName evidence="13">Cell division protein FtsW</fullName>
    </alternativeName>
    <alternativeName>
        <fullName evidence="10">Cell wall polymerase</fullName>
    </alternativeName>
    <alternativeName>
        <fullName evidence="9">Peptidoglycan polymerase</fullName>
    </alternativeName>
</protein>
<dbReference type="Proteomes" id="UP001059295">
    <property type="component" value="Chromosome"/>
</dbReference>
<evidence type="ECO:0000256" key="11">
    <source>
        <dbReference type="ARBA" id="ARBA00038053"/>
    </source>
</evidence>
<feature type="transmembrane region" description="Helical" evidence="16">
    <location>
        <begin position="400"/>
        <end position="422"/>
    </location>
</feature>
<keyword evidence="7 16" id="KW-1133">Transmembrane helix</keyword>
<accession>A0ABY5UZG0</accession>
<evidence type="ECO:0000256" key="5">
    <source>
        <dbReference type="ARBA" id="ARBA00022960"/>
    </source>
</evidence>
<evidence type="ECO:0000256" key="12">
    <source>
        <dbReference type="ARBA" id="ARBA00041185"/>
    </source>
</evidence>
<gene>
    <name evidence="17" type="ORF">NQ491_09490</name>
</gene>
<evidence type="ECO:0000256" key="1">
    <source>
        <dbReference type="ARBA" id="ARBA00004141"/>
    </source>
</evidence>
<evidence type="ECO:0000256" key="2">
    <source>
        <dbReference type="ARBA" id="ARBA00022676"/>
    </source>
</evidence>
<keyword evidence="3" id="KW-0808">Transferase</keyword>
<evidence type="ECO:0000256" key="10">
    <source>
        <dbReference type="ARBA" id="ARBA00033270"/>
    </source>
</evidence>
<keyword evidence="2" id="KW-0328">Glycosyltransferase</keyword>
<name>A0ABY5UZG0_9BACT</name>
<keyword evidence="4 16" id="KW-0812">Transmembrane</keyword>
<dbReference type="PANTHER" id="PTHR30474:SF2">
    <property type="entry name" value="PEPTIDOGLYCAN GLYCOSYLTRANSFERASE FTSW-RELATED"/>
    <property type="match status" value="1"/>
</dbReference>
<feature type="transmembrane region" description="Helical" evidence="16">
    <location>
        <begin position="367"/>
        <end position="394"/>
    </location>
</feature>
<evidence type="ECO:0000256" key="8">
    <source>
        <dbReference type="ARBA" id="ARBA00023136"/>
    </source>
</evidence>
<proteinExistence type="inferred from homology"/>
<evidence type="ECO:0000256" key="15">
    <source>
        <dbReference type="ARBA" id="ARBA00049902"/>
    </source>
</evidence>
<evidence type="ECO:0000256" key="6">
    <source>
        <dbReference type="ARBA" id="ARBA00022984"/>
    </source>
</evidence>
<evidence type="ECO:0000256" key="13">
    <source>
        <dbReference type="ARBA" id="ARBA00041418"/>
    </source>
</evidence>
<feature type="transmembrane region" description="Helical" evidence="16">
    <location>
        <begin position="200"/>
        <end position="227"/>
    </location>
</feature>
<feature type="transmembrane region" description="Helical" evidence="16">
    <location>
        <begin position="35"/>
        <end position="59"/>
    </location>
</feature>
<evidence type="ECO:0000256" key="16">
    <source>
        <dbReference type="SAM" id="Phobius"/>
    </source>
</evidence>
<organism evidence="17 18">
    <name type="scientific">Alistipes ihumii AP11</name>
    <dbReference type="NCBI Taxonomy" id="1211813"/>
    <lineage>
        <taxon>Bacteria</taxon>
        <taxon>Pseudomonadati</taxon>
        <taxon>Bacteroidota</taxon>
        <taxon>Bacteroidia</taxon>
        <taxon>Bacteroidales</taxon>
        <taxon>Rikenellaceae</taxon>
        <taxon>Alistipes</taxon>
    </lineage>
</organism>
<feature type="transmembrane region" description="Helical" evidence="16">
    <location>
        <begin position="71"/>
        <end position="89"/>
    </location>
</feature>
<dbReference type="GeneID" id="82891966"/>
<evidence type="ECO:0000256" key="9">
    <source>
        <dbReference type="ARBA" id="ARBA00032370"/>
    </source>
</evidence>
<dbReference type="RefSeq" id="WP_019245806.1">
    <property type="nucleotide sequence ID" value="NZ_CAPH01000009.1"/>
</dbReference>
<comment type="subcellular location">
    <subcellularLocation>
        <location evidence="1">Membrane</location>
        <topology evidence="1">Multi-pass membrane protein</topology>
    </subcellularLocation>
</comment>
<evidence type="ECO:0000313" key="17">
    <source>
        <dbReference type="EMBL" id="UWN56874.1"/>
    </source>
</evidence>
<comment type="similarity">
    <text evidence="11">Belongs to the SEDS family. FtsW subfamily.</text>
</comment>
<dbReference type="PANTHER" id="PTHR30474">
    <property type="entry name" value="CELL CYCLE PROTEIN"/>
    <property type="match status" value="1"/>
</dbReference>
<evidence type="ECO:0000256" key="4">
    <source>
        <dbReference type="ARBA" id="ARBA00022692"/>
    </source>
</evidence>
<keyword evidence="6" id="KW-0573">Peptidoglycan synthesis</keyword>
<evidence type="ECO:0000256" key="3">
    <source>
        <dbReference type="ARBA" id="ARBA00022679"/>
    </source>
</evidence>
<evidence type="ECO:0000256" key="7">
    <source>
        <dbReference type="ARBA" id="ARBA00022989"/>
    </source>
</evidence>
<keyword evidence="5" id="KW-0133">Cell shape</keyword>
<dbReference type="EMBL" id="CP102294">
    <property type="protein sequence ID" value="UWN56874.1"/>
    <property type="molecule type" value="Genomic_DNA"/>
</dbReference>
<feature type="transmembrane region" description="Helical" evidence="16">
    <location>
        <begin position="334"/>
        <end position="355"/>
    </location>
</feature>
<keyword evidence="8 16" id="KW-0472">Membrane</keyword>
<reference evidence="17" key="1">
    <citation type="journal article" date="2022" name="Cell">
        <title>Design, construction, and in vivo augmentation of a complex gut microbiome.</title>
        <authorList>
            <person name="Cheng A.G."/>
            <person name="Ho P.Y."/>
            <person name="Aranda-Diaz A."/>
            <person name="Jain S."/>
            <person name="Yu F.B."/>
            <person name="Meng X."/>
            <person name="Wang M."/>
            <person name="Iakiviak M."/>
            <person name="Nagashima K."/>
            <person name="Zhao A."/>
            <person name="Murugkar P."/>
            <person name="Patil A."/>
            <person name="Atabakhsh K."/>
            <person name="Weakley A."/>
            <person name="Yan J."/>
            <person name="Brumbaugh A.R."/>
            <person name="Higginbottom S."/>
            <person name="Dimas A."/>
            <person name="Shiver A.L."/>
            <person name="Deutschbauer A."/>
            <person name="Neff N."/>
            <person name="Sonnenburg J.L."/>
            <person name="Huang K.C."/>
            <person name="Fischbach M.A."/>
        </authorList>
    </citation>
    <scope>NUCLEOTIDE SEQUENCE</scope>
    <source>
        <strain evidence="17">AP11</strain>
    </source>
</reference>
<dbReference type="Pfam" id="PF01098">
    <property type="entry name" value="FTSW_RODA_SPOVE"/>
    <property type="match status" value="1"/>
</dbReference>
<sequence length="440" mass="48686">MELNGNIRKMETRGLSAESAEKPGFFDRFFGGDRVLWVIIAILSVASLLVIFSSTASMAYRKAGGDTSHYFFAQLKFIVLGFAAMIAVHRLNYQRYARPRLLALVFVAALLFMLLTFFIGVNLNSASRWIRIPVIGVTFQPSDFLRIALIAILAQQLAKRQRFIHRIPLLPALTVRGWRKNPRKNLDILTQTTLPVLGPIAIACGAIFMSNFSTAAITFCTCCIMLYMGRVRVRELWRLVALVVVAMVLAVSFMYVFDIGRSHTWVNRLGIGSLIGETEQVAEQSDDDNLQQEQARIAIASGGLLGKGPGNSTQRSNLPHSYSDFAYAFIVEEYGFVGAMGILFLYLCIFFRGIVTFRRCGTAFPSLLVLGLCLMITFQAICNMLVSVCIFPVTGQTLPLVSLGGSSIVFTCVALGLILGISRQVKEQSLDRPRGETMLD</sequence>
<keyword evidence="18" id="KW-1185">Reference proteome</keyword>
<dbReference type="EC" id="2.4.99.28" evidence="14"/>
<evidence type="ECO:0000256" key="14">
    <source>
        <dbReference type="ARBA" id="ARBA00044770"/>
    </source>
</evidence>